<sequence length="127" mass="13603">MTSPKVQSIWAVDPVPMTASLTRAGDLQVQLAWVGGVAVRLEFVGGHQVRTKRDTAVLALALSDTQLAFHLLQVARGPVVEDGVADDRLFGLLDGEILAAGPDHRGDLQFEVLPSTSGRRRRVVIGP</sequence>
<reference evidence="1 2" key="1">
    <citation type="submission" date="2021-07" db="EMBL/GenBank/DDBJ databases">
        <title>Complete genome sequence of nontuberculous Mycobacterium sp. TY59.</title>
        <authorList>
            <person name="Fukushima K."/>
        </authorList>
    </citation>
    <scope>NUCLEOTIDE SEQUENCE [LARGE SCALE GENOMIC DNA]</scope>
    <source>
        <strain evidence="1 2">TY59</strain>
    </source>
</reference>
<evidence type="ECO:0000313" key="2">
    <source>
        <dbReference type="Proteomes" id="UP000826012"/>
    </source>
</evidence>
<protein>
    <submittedName>
        <fullName evidence="1">Uncharacterized protein</fullName>
    </submittedName>
</protein>
<dbReference type="Proteomes" id="UP000826012">
    <property type="component" value="Chromosome"/>
</dbReference>
<evidence type="ECO:0000313" key="1">
    <source>
        <dbReference type="EMBL" id="BCZ23006.1"/>
    </source>
</evidence>
<name>A0ABN6IKV6_9MYCO</name>
<dbReference type="EMBL" id="AP024828">
    <property type="protein sequence ID" value="BCZ23006.1"/>
    <property type="molecule type" value="Genomic_DNA"/>
</dbReference>
<organism evidence="1 2">
    <name type="scientific">Mycobacterium senriense</name>
    <dbReference type="NCBI Taxonomy" id="2775496"/>
    <lineage>
        <taxon>Bacteria</taxon>
        <taxon>Bacillati</taxon>
        <taxon>Actinomycetota</taxon>
        <taxon>Actinomycetes</taxon>
        <taxon>Mycobacteriales</taxon>
        <taxon>Mycobacteriaceae</taxon>
        <taxon>Mycobacterium</taxon>
        <taxon>Mycobacterium avium complex (MAC)</taxon>
    </lineage>
</organism>
<proteinExistence type="predicted"/>
<keyword evidence="2" id="KW-1185">Reference proteome</keyword>
<gene>
    <name evidence="1" type="ORF">MTY59_28610</name>
</gene>
<accession>A0ABN6IKV6</accession>